<dbReference type="AlphaFoldDB" id="A0A943EJK2"/>
<evidence type="ECO:0000256" key="3">
    <source>
        <dbReference type="SAM" id="Phobius"/>
    </source>
</evidence>
<keyword evidence="2" id="KW-1003">Cell membrane</keyword>
<sequence length="144" mass="15134">MVTALTIMVNFVAFVMAPKEAGLTLLIYLLLGIVGVPVFVGGTSGIAKIIGPTGGFNIGFLVAAMVMSAVRGKSHDFKKLVMTGIFVGMPIIYIGGCISMYAVNRISVWATLMTAVIPFLFGDVVKVVIAAMMAVKISKFRVGA</sequence>
<dbReference type="PANTHER" id="PTHR34295">
    <property type="entry name" value="BIOTIN TRANSPORTER BIOY"/>
    <property type="match status" value="1"/>
</dbReference>
<evidence type="ECO:0000256" key="2">
    <source>
        <dbReference type="PIRNR" id="PIRNR016661"/>
    </source>
</evidence>
<evidence type="ECO:0000256" key="1">
    <source>
        <dbReference type="ARBA" id="ARBA00010692"/>
    </source>
</evidence>
<feature type="transmembrane region" description="Helical" evidence="3">
    <location>
        <begin position="21"/>
        <end position="40"/>
    </location>
</feature>
<feature type="transmembrane region" description="Helical" evidence="3">
    <location>
        <begin position="46"/>
        <end position="68"/>
    </location>
</feature>
<dbReference type="InterPro" id="IPR003784">
    <property type="entry name" value="BioY"/>
</dbReference>
<dbReference type="EMBL" id="JAGZCZ010000004">
    <property type="protein sequence ID" value="MBS5519480.1"/>
    <property type="molecule type" value="Genomic_DNA"/>
</dbReference>
<dbReference type="PANTHER" id="PTHR34295:SF1">
    <property type="entry name" value="BIOTIN TRANSPORTER BIOY"/>
    <property type="match status" value="1"/>
</dbReference>
<keyword evidence="2 3" id="KW-0472">Membrane</keyword>
<dbReference type="GO" id="GO:0015225">
    <property type="term" value="F:biotin transmembrane transporter activity"/>
    <property type="evidence" value="ECO:0007669"/>
    <property type="project" value="UniProtKB-UniRule"/>
</dbReference>
<comment type="similarity">
    <text evidence="1 2">Belongs to the BioY family.</text>
</comment>
<dbReference type="GO" id="GO:0005886">
    <property type="term" value="C:plasma membrane"/>
    <property type="evidence" value="ECO:0007669"/>
    <property type="project" value="UniProtKB-SubCell"/>
</dbReference>
<feature type="transmembrane region" description="Helical" evidence="3">
    <location>
        <begin position="80"/>
        <end position="103"/>
    </location>
</feature>
<keyword evidence="3" id="KW-1133">Transmembrane helix</keyword>
<dbReference type="Proteomes" id="UP000754226">
    <property type="component" value="Unassembled WGS sequence"/>
</dbReference>
<reference evidence="4" key="1">
    <citation type="submission" date="2021-02" db="EMBL/GenBank/DDBJ databases">
        <title>Infant gut strain persistence is associated with maternal origin, phylogeny, and functional potential including surface adhesion and iron acquisition.</title>
        <authorList>
            <person name="Lou Y.C."/>
        </authorList>
    </citation>
    <scope>NUCLEOTIDE SEQUENCE</scope>
    <source>
        <strain evidence="4">L3_106_000M1_dasL3_106_000M1_concoct_15</strain>
    </source>
</reference>
<keyword evidence="2" id="KW-0813">Transport</keyword>
<organism evidence="4 5">
    <name type="scientific">Acidaminococcus intestini</name>
    <dbReference type="NCBI Taxonomy" id="187327"/>
    <lineage>
        <taxon>Bacteria</taxon>
        <taxon>Bacillati</taxon>
        <taxon>Bacillota</taxon>
        <taxon>Negativicutes</taxon>
        <taxon>Acidaminococcales</taxon>
        <taxon>Acidaminococcaceae</taxon>
        <taxon>Acidaminococcus</taxon>
    </lineage>
</organism>
<name>A0A943EJK2_9FIRM</name>
<gene>
    <name evidence="4" type="ORF">KHX13_03965</name>
</gene>
<dbReference type="Gene3D" id="1.10.1760.20">
    <property type="match status" value="1"/>
</dbReference>
<comment type="subcellular location">
    <subcellularLocation>
        <location evidence="2">Cell membrane</location>
        <topology evidence="2">Multi-pass membrane protein</topology>
    </subcellularLocation>
</comment>
<comment type="caution">
    <text evidence="4">The sequence shown here is derived from an EMBL/GenBank/DDBJ whole genome shotgun (WGS) entry which is preliminary data.</text>
</comment>
<proteinExistence type="inferred from homology"/>
<protein>
    <recommendedName>
        <fullName evidence="2">Biotin transporter</fullName>
    </recommendedName>
</protein>
<dbReference type="Pfam" id="PF02632">
    <property type="entry name" value="BioY"/>
    <property type="match status" value="1"/>
</dbReference>
<evidence type="ECO:0000313" key="4">
    <source>
        <dbReference type="EMBL" id="MBS5519480.1"/>
    </source>
</evidence>
<feature type="transmembrane region" description="Helical" evidence="3">
    <location>
        <begin position="109"/>
        <end position="135"/>
    </location>
</feature>
<dbReference type="PIRSF" id="PIRSF016661">
    <property type="entry name" value="BioY"/>
    <property type="match status" value="1"/>
</dbReference>
<keyword evidence="3" id="KW-0812">Transmembrane</keyword>
<evidence type="ECO:0000313" key="5">
    <source>
        <dbReference type="Proteomes" id="UP000754226"/>
    </source>
</evidence>
<accession>A0A943EJK2</accession>